<protein>
    <submittedName>
        <fullName evidence="2">NAD(P)H-binding protein</fullName>
    </submittedName>
</protein>
<sequence length="271" mass="28257">MILVTGANGQLASLTLTELAERDAPAVGGSRSPGDGQRRLDFDDPVTLDLTGVSTLVLVSAGYAEDDQVVARHRAVLEAAVRDGVAHVVYTSLTGAGDHLGFSLAHRATEQLVKASGLGWTILRNGLYAELFGALLTWTSDCLESAFGEGALSAVARADLAAAAAVVAGNPTVHAGKTYDLVGEPITVAGIVRRLDVAHRTIALGEYRERLLADGRLSPFQPPMLTSIASSVRHGFLSNTSPDLVQLLDRPLTDALTVAADTAAAMRPAAR</sequence>
<dbReference type="EMBL" id="JBHSCF010000032">
    <property type="protein sequence ID" value="MFC4188333.1"/>
    <property type="molecule type" value="Genomic_DNA"/>
</dbReference>
<comment type="caution">
    <text evidence="2">The sequence shown here is derived from an EMBL/GenBank/DDBJ whole genome shotgun (WGS) entry which is preliminary data.</text>
</comment>
<dbReference type="InterPro" id="IPR052718">
    <property type="entry name" value="NmrA-type_oxidoreductase"/>
</dbReference>
<evidence type="ECO:0000259" key="1">
    <source>
        <dbReference type="Pfam" id="PF13460"/>
    </source>
</evidence>
<organism evidence="2 3">
    <name type="scientific">Streptomyces flavovirens</name>
    <dbReference type="NCBI Taxonomy" id="52258"/>
    <lineage>
        <taxon>Bacteria</taxon>
        <taxon>Bacillati</taxon>
        <taxon>Actinomycetota</taxon>
        <taxon>Actinomycetes</taxon>
        <taxon>Kitasatosporales</taxon>
        <taxon>Streptomycetaceae</taxon>
        <taxon>Streptomyces</taxon>
    </lineage>
</organism>
<feature type="domain" description="NAD(P)-binding" evidence="1">
    <location>
        <begin position="6"/>
        <end position="167"/>
    </location>
</feature>
<dbReference type="InterPro" id="IPR016040">
    <property type="entry name" value="NAD(P)-bd_dom"/>
</dbReference>
<evidence type="ECO:0000313" key="3">
    <source>
        <dbReference type="Proteomes" id="UP001595871"/>
    </source>
</evidence>
<dbReference type="Pfam" id="PF13460">
    <property type="entry name" value="NAD_binding_10"/>
    <property type="match status" value="1"/>
</dbReference>
<accession>A0ABV8N7B2</accession>
<proteinExistence type="predicted"/>
<dbReference type="Proteomes" id="UP001595871">
    <property type="component" value="Unassembled WGS sequence"/>
</dbReference>
<evidence type="ECO:0000313" key="2">
    <source>
        <dbReference type="EMBL" id="MFC4188333.1"/>
    </source>
</evidence>
<gene>
    <name evidence="2" type="ORF">ACFO3R_18405</name>
</gene>
<dbReference type="Gene3D" id="3.90.25.10">
    <property type="entry name" value="UDP-galactose 4-epimerase, domain 1"/>
    <property type="match status" value="1"/>
</dbReference>
<dbReference type="PANTHER" id="PTHR47129">
    <property type="entry name" value="QUINONE OXIDOREDUCTASE 2"/>
    <property type="match status" value="1"/>
</dbReference>
<dbReference type="PANTHER" id="PTHR47129:SF1">
    <property type="entry name" value="NMRA-LIKE DOMAIN-CONTAINING PROTEIN"/>
    <property type="match status" value="1"/>
</dbReference>
<dbReference type="SUPFAM" id="SSF51735">
    <property type="entry name" value="NAD(P)-binding Rossmann-fold domains"/>
    <property type="match status" value="1"/>
</dbReference>
<keyword evidence="3" id="KW-1185">Reference proteome</keyword>
<dbReference type="InterPro" id="IPR036291">
    <property type="entry name" value="NAD(P)-bd_dom_sf"/>
</dbReference>
<reference evidence="3" key="1">
    <citation type="journal article" date="2019" name="Int. J. Syst. Evol. Microbiol.">
        <title>The Global Catalogue of Microorganisms (GCM) 10K type strain sequencing project: providing services to taxonomists for standard genome sequencing and annotation.</title>
        <authorList>
            <consortium name="The Broad Institute Genomics Platform"/>
            <consortium name="The Broad Institute Genome Sequencing Center for Infectious Disease"/>
            <person name="Wu L."/>
            <person name="Ma J."/>
        </authorList>
    </citation>
    <scope>NUCLEOTIDE SEQUENCE [LARGE SCALE GENOMIC DNA]</scope>
    <source>
        <strain evidence="3">CCM 3243</strain>
    </source>
</reference>
<dbReference type="Gene3D" id="3.40.50.720">
    <property type="entry name" value="NAD(P)-binding Rossmann-like Domain"/>
    <property type="match status" value="1"/>
</dbReference>
<name>A0ABV8N7B2_9ACTN</name>
<dbReference type="RefSeq" id="WP_200693879.1">
    <property type="nucleotide sequence ID" value="NZ_BAAAYA010000013.1"/>
</dbReference>